<gene>
    <name evidence="2" type="ORF">GCM10025751_51710</name>
</gene>
<protein>
    <submittedName>
        <fullName evidence="2">PIN domain-containing protein</fullName>
    </submittedName>
</protein>
<proteinExistence type="predicted"/>
<dbReference type="EMBL" id="BAABKX010000026">
    <property type="protein sequence ID" value="GAA5063340.1"/>
    <property type="molecule type" value="Genomic_DNA"/>
</dbReference>
<organism evidence="2 3">
    <name type="scientific">Haladaptatus pallidirubidus</name>
    <dbReference type="NCBI Taxonomy" id="1008152"/>
    <lineage>
        <taxon>Archaea</taxon>
        <taxon>Methanobacteriati</taxon>
        <taxon>Methanobacteriota</taxon>
        <taxon>Stenosarchaea group</taxon>
        <taxon>Halobacteria</taxon>
        <taxon>Halobacteriales</taxon>
        <taxon>Haladaptataceae</taxon>
        <taxon>Haladaptatus</taxon>
    </lineage>
</organism>
<dbReference type="RefSeq" id="WP_227777208.1">
    <property type="nucleotide sequence ID" value="NZ_BAABKX010000026.1"/>
</dbReference>
<comment type="caution">
    <text evidence="2">The sequence shown here is derived from an EMBL/GenBank/DDBJ whole genome shotgun (WGS) entry which is preliminary data.</text>
</comment>
<feature type="domain" description="PIN" evidence="1">
    <location>
        <begin position="4"/>
        <end position="117"/>
    </location>
</feature>
<sequence>MKLVVDANVVISALIANSKTRELIVTLEPDLLTPEVVHDEIGNYEDLIVEKSGMDADRVNQFIELLFQYIDVIPATDFYPFIEQANDAIGATDPDDILYVACALACEAGVWSDDSDFDEQDLVPVYSTSDVLTSFDTI</sequence>
<evidence type="ECO:0000313" key="3">
    <source>
        <dbReference type="Proteomes" id="UP001501729"/>
    </source>
</evidence>
<evidence type="ECO:0000313" key="2">
    <source>
        <dbReference type="EMBL" id="GAA5063340.1"/>
    </source>
</evidence>
<keyword evidence="3" id="KW-1185">Reference proteome</keyword>
<dbReference type="Pfam" id="PF10130">
    <property type="entry name" value="PIN_2"/>
    <property type="match status" value="1"/>
</dbReference>
<evidence type="ECO:0000259" key="1">
    <source>
        <dbReference type="Pfam" id="PF10130"/>
    </source>
</evidence>
<dbReference type="SUPFAM" id="SSF88723">
    <property type="entry name" value="PIN domain-like"/>
    <property type="match status" value="1"/>
</dbReference>
<dbReference type="CDD" id="cd09854">
    <property type="entry name" value="PIN_VapC-like"/>
    <property type="match status" value="1"/>
</dbReference>
<dbReference type="InterPro" id="IPR029060">
    <property type="entry name" value="PIN-like_dom_sf"/>
</dbReference>
<name>A0AAV3UQE1_9EURY</name>
<dbReference type="Proteomes" id="UP001501729">
    <property type="component" value="Unassembled WGS sequence"/>
</dbReference>
<accession>A0AAV3UQE1</accession>
<dbReference type="AlphaFoldDB" id="A0AAV3UQE1"/>
<dbReference type="InterPro" id="IPR002716">
    <property type="entry name" value="PIN_dom"/>
</dbReference>
<reference evidence="2 3" key="1">
    <citation type="journal article" date="2019" name="Int. J. Syst. Evol. Microbiol.">
        <title>The Global Catalogue of Microorganisms (GCM) 10K type strain sequencing project: providing services to taxonomists for standard genome sequencing and annotation.</title>
        <authorList>
            <consortium name="The Broad Institute Genomics Platform"/>
            <consortium name="The Broad Institute Genome Sequencing Center for Infectious Disease"/>
            <person name="Wu L."/>
            <person name="Ma J."/>
        </authorList>
    </citation>
    <scope>NUCLEOTIDE SEQUENCE [LARGE SCALE GENOMIC DNA]</scope>
    <source>
        <strain evidence="2 3">JCM 17504</strain>
    </source>
</reference>
<dbReference type="GeneID" id="68615916"/>
<dbReference type="Gene3D" id="3.40.50.1010">
    <property type="entry name" value="5'-nuclease"/>
    <property type="match status" value="1"/>
</dbReference>